<dbReference type="EMBL" id="VCKY01000001">
    <property type="protein sequence ID" value="TMR25631.1"/>
    <property type="molecule type" value="Genomic_DNA"/>
</dbReference>
<keyword evidence="1" id="KW-0812">Transmembrane</keyword>
<dbReference type="AlphaFoldDB" id="A0A5S4FZT7"/>
<dbReference type="Proteomes" id="UP000309128">
    <property type="component" value="Unassembled WGS sequence"/>
</dbReference>
<feature type="transmembrane region" description="Helical" evidence="1">
    <location>
        <begin position="173"/>
        <end position="193"/>
    </location>
</feature>
<comment type="caution">
    <text evidence="2">The sequence shown here is derived from an EMBL/GenBank/DDBJ whole genome shotgun (WGS) entry which is preliminary data.</text>
</comment>
<evidence type="ECO:0008006" key="4">
    <source>
        <dbReference type="Google" id="ProtNLM"/>
    </source>
</evidence>
<keyword evidence="1" id="KW-0472">Membrane</keyword>
<protein>
    <recommendedName>
        <fullName evidence="4">ABC transporter permease</fullName>
    </recommendedName>
</protein>
<keyword evidence="1" id="KW-1133">Transmembrane helix</keyword>
<accession>A0A5S4FZT7</accession>
<dbReference type="RefSeq" id="WP_138664040.1">
    <property type="nucleotide sequence ID" value="NZ_VCKY01000001.1"/>
</dbReference>
<proteinExistence type="predicted"/>
<gene>
    <name evidence="2" type="ORF">ETD86_00450</name>
</gene>
<evidence type="ECO:0000313" key="3">
    <source>
        <dbReference type="Proteomes" id="UP000309128"/>
    </source>
</evidence>
<feature type="transmembrane region" description="Helical" evidence="1">
    <location>
        <begin position="221"/>
        <end position="242"/>
    </location>
</feature>
<reference evidence="2 3" key="1">
    <citation type="submission" date="2019-05" db="EMBL/GenBank/DDBJ databases">
        <title>Draft genome sequence of Nonomuraea turkmeniaca DSM 43926.</title>
        <authorList>
            <person name="Saricaoglu S."/>
            <person name="Isik K."/>
        </authorList>
    </citation>
    <scope>NUCLEOTIDE SEQUENCE [LARGE SCALE GENOMIC DNA]</scope>
    <source>
        <strain evidence="2 3">DSM 43926</strain>
    </source>
</reference>
<evidence type="ECO:0000256" key="1">
    <source>
        <dbReference type="SAM" id="Phobius"/>
    </source>
</evidence>
<dbReference type="OrthoDB" id="3297477at2"/>
<feature type="transmembrane region" description="Helical" evidence="1">
    <location>
        <begin position="147"/>
        <end position="166"/>
    </location>
</feature>
<keyword evidence="3" id="KW-1185">Reference proteome</keyword>
<evidence type="ECO:0000313" key="2">
    <source>
        <dbReference type="EMBL" id="TMR25631.1"/>
    </source>
</evidence>
<feature type="transmembrane region" description="Helical" evidence="1">
    <location>
        <begin position="59"/>
        <end position="81"/>
    </location>
</feature>
<sequence length="250" mass="25532">MRTLAAEWIKFRTLRSSLWSLAAAVAVALAVTVPAAGTVLPRLDAGRSPDQASLVAWSVAFFGLALSALVIGVLGVITMTGEQASGMINLTYTAMPSRRGVLLAKAAVLTGAALVTLVLIGTTGYLYGRAVIARLHPTLLPPDAWPLIGSAALVLVTAALLGLALGALLRSGALAAVVLIATLYVLPFILMSIPGGENVGEFLPLVAGLQLLHHFPQTMPATTAFAVCALWMVAPIGIALAISPGPGSPS</sequence>
<feature type="transmembrane region" description="Helical" evidence="1">
    <location>
        <begin position="102"/>
        <end position="127"/>
    </location>
</feature>
<organism evidence="2 3">
    <name type="scientific">Nonomuraea turkmeniaca</name>
    <dbReference type="NCBI Taxonomy" id="103838"/>
    <lineage>
        <taxon>Bacteria</taxon>
        <taxon>Bacillati</taxon>
        <taxon>Actinomycetota</taxon>
        <taxon>Actinomycetes</taxon>
        <taxon>Streptosporangiales</taxon>
        <taxon>Streptosporangiaceae</taxon>
        <taxon>Nonomuraea</taxon>
    </lineage>
</organism>
<name>A0A5S4FZT7_9ACTN</name>